<evidence type="ECO:0000256" key="1">
    <source>
        <dbReference type="SAM" id="MobiDB-lite"/>
    </source>
</evidence>
<accession>A0A1E1M5V3</accession>
<evidence type="ECO:0000313" key="3">
    <source>
        <dbReference type="Proteomes" id="UP000177625"/>
    </source>
</evidence>
<dbReference type="SUPFAM" id="SSF56112">
    <property type="entry name" value="Protein kinase-like (PK-like)"/>
    <property type="match status" value="1"/>
</dbReference>
<proteinExistence type="predicted"/>
<evidence type="ECO:0008006" key="4">
    <source>
        <dbReference type="Google" id="ProtNLM"/>
    </source>
</evidence>
<sequence>MANRHHTNTSSANIEGELGADKFCTHECLLHFVHDQSLVRDRCPNKTSHRSQRGADTRIVQLRREQLEASYPNKNGLTPSGKSGRTSELYVGAKFHHLLLISWAGNALDRTRQGEPNELAPRLRPQIISAMTAIHEVQVVRGDPERRNIVFDETSNRIKLVDFERSRIHDDRPPCDPEVSCQNEYKDNKGRKKLRTYCRDSWIAEEALLVGSPSSSPEPDGRKHTPSQGRDSH</sequence>
<reference evidence="3" key="1">
    <citation type="submission" date="2016-03" db="EMBL/GenBank/DDBJ databases">
        <authorList>
            <person name="Guldener U."/>
        </authorList>
    </citation>
    <scope>NUCLEOTIDE SEQUENCE [LARGE SCALE GENOMIC DNA]</scope>
</reference>
<dbReference type="Gene3D" id="1.10.510.10">
    <property type="entry name" value="Transferase(Phosphotransferase) domain 1"/>
    <property type="match status" value="1"/>
</dbReference>
<gene>
    <name evidence="2" type="ORF">RSE6_04665</name>
</gene>
<dbReference type="Proteomes" id="UP000177625">
    <property type="component" value="Unassembled WGS sequence"/>
</dbReference>
<keyword evidence="3" id="KW-1185">Reference proteome</keyword>
<name>A0A1E1M5V3_RHYSE</name>
<organism evidence="2 3">
    <name type="scientific">Rhynchosporium secalis</name>
    <name type="common">Barley scald fungus</name>
    <dbReference type="NCBI Taxonomy" id="38038"/>
    <lineage>
        <taxon>Eukaryota</taxon>
        <taxon>Fungi</taxon>
        <taxon>Dikarya</taxon>
        <taxon>Ascomycota</taxon>
        <taxon>Pezizomycotina</taxon>
        <taxon>Leotiomycetes</taxon>
        <taxon>Helotiales</taxon>
        <taxon>Ploettnerulaceae</taxon>
        <taxon>Rhynchosporium</taxon>
    </lineage>
</organism>
<protein>
    <recommendedName>
        <fullName evidence="4">Protein kinase domain-containing protein</fullName>
    </recommendedName>
</protein>
<feature type="region of interest" description="Disordered" evidence="1">
    <location>
        <begin position="209"/>
        <end position="233"/>
    </location>
</feature>
<evidence type="ECO:0000313" key="2">
    <source>
        <dbReference type="EMBL" id="CZT44492.1"/>
    </source>
</evidence>
<dbReference type="AlphaFoldDB" id="A0A1E1M5V3"/>
<dbReference type="EMBL" id="FJVC01000174">
    <property type="protein sequence ID" value="CZT44492.1"/>
    <property type="molecule type" value="Genomic_DNA"/>
</dbReference>
<dbReference type="InterPro" id="IPR011009">
    <property type="entry name" value="Kinase-like_dom_sf"/>
</dbReference>